<dbReference type="PANTHER" id="PTHR44196:SF1">
    <property type="entry name" value="DEHYDROGENASE_REDUCTASE SDR FAMILY MEMBER 7B"/>
    <property type="match status" value="1"/>
</dbReference>
<comment type="similarity">
    <text evidence="1">Belongs to the short-chain dehydrogenases/reductases (SDR) family.</text>
</comment>
<organism evidence="3 4">
    <name type="scientific">Pseudomonas wadenswilerensis</name>
    <dbReference type="NCBI Taxonomy" id="1785161"/>
    <lineage>
        <taxon>Bacteria</taxon>
        <taxon>Pseudomonadati</taxon>
        <taxon>Pseudomonadota</taxon>
        <taxon>Gammaproteobacteria</taxon>
        <taxon>Pseudomonadales</taxon>
        <taxon>Pseudomonadaceae</taxon>
        <taxon>Pseudomonas</taxon>
    </lineage>
</organism>
<dbReference type="Proteomes" id="UP000255177">
    <property type="component" value="Unassembled WGS sequence"/>
</dbReference>
<dbReference type="InterPro" id="IPR002347">
    <property type="entry name" value="SDR_fam"/>
</dbReference>
<evidence type="ECO:0000313" key="4">
    <source>
        <dbReference type="Proteomes" id="UP000255177"/>
    </source>
</evidence>
<gene>
    <name evidence="3" type="ORF">CCOS864_01770</name>
</gene>
<dbReference type="InterPro" id="IPR036291">
    <property type="entry name" value="NAD(P)-bd_dom_sf"/>
</dbReference>
<sequence length="249" mass="26312">MNNLQDSIAVITGAGRGLGAALAISLADAGCKVVLCGRNEAALAHVAATIETRTGQLPITVQVDLADSASVTRATQTISQRFPTVDLLINNGAMWLEQNEQGYSPEDVHGVINAAVTGTFLFTQGLLPSLRRSQRPDIVTIGSISALPNAALQSVSVPFYAAKHAQRALAEGLRQQLAGTPIRSLCVHPPYLDDISPTEPAWEAAAQRRKGERGTNRDVVEAVLFAVTRPRHVSLSSIVIDSDDGGLFG</sequence>
<dbReference type="Pfam" id="PF00106">
    <property type="entry name" value="adh_short"/>
    <property type="match status" value="1"/>
</dbReference>
<dbReference type="GO" id="GO:0016020">
    <property type="term" value="C:membrane"/>
    <property type="evidence" value="ECO:0007669"/>
    <property type="project" value="TreeGrafter"/>
</dbReference>
<dbReference type="CDD" id="cd05233">
    <property type="entry name" value="SDR_c"/>
    <property type="match status" value="1"/>
</dbReference>
<keyword evidence="2 3" id="KW-0560">Oxidoreductase</keyword>
<dbReference type="EC" id="1.-.-.-" evidence="3"/>
<evidence type="ECO:0000256" key="1">
    <source>
        <dbReference type="ARBA" id="ARBA00006484"/>
    </source>
</evidence>
<dbReference type="AlphaFoldDB" id="A0A380SWI4"/>
<dbReference type="PRINTS" id="PR00081">
    <property type="entry name" value="GDHRDH"/>
</dbReference>
<reference evidence="4" key="1">
    <citation type="submission" date="2018-07" db="EMBL/GenBank/DDBJ databases">
        <authorList>
            <person name="Blom J."/>
        </authorList>
    </citation>
    <scope>NUCLEOTIDE SEQUENCE [LARGE SCALE GENOMIC DNA]</scope>
    <source>
        <strain evidence="4">CCOS 864</strain>
    </source>
</reference>
<evidence type="ECO:0000313" key="3">
    <source>
        <dbReference type="EMBL" id="SUQ62327.1"/>
    </source>
</evidence>
<proteinExistence type="inferred from homology"/>
<dbReference type="GO" id="GO:0016491">
    <property type="term" value="F:oxidoreductase activity"/>
    <property type="evidence" value="ECO:0007669"/>
    <property type="project" value="UniProtKB-KW"/>
</dbReference>
<keyword evidence="4" id="KW-1185">Reference proteome</keyword>
<protein>
    <submittedName>
        <fullName evidence="3">Putative oxidoreductase</fullName>
        <ecNumber evidence="3">1.-.-.-</ecNumber>
    </submittedName>
</protein>
<dbReference type="EMBL" id="UIDD01000006">
    <property type="protein sequence ID" value="SUQ62327.1"/>
    <property type="molecule type" value="Genomic_DNA"/>
</dbReference>
<dbReference type="RefSeq" id="WP_166675662.1">
    <property type="nucleotide sequence ID" value="NZ_CBCSFG010000022.1"/>
</dbReference>
<dbReference type="SUPFAM" id="SSF51735">
    <property type="entry name" value="NAD(P)-binding Rossmann-fold domains"/>
    <property type="match status" value="1"/>
</dbReference>
<dbReference type="PANTHER" id="PTHR44196">
    <property type="entry name" value="DEHYDROGENASE/REDUCTASE SDR FAMILY MEMBER 7B"/>
    <property type="match status" value="1"/>
</dbReference>
<accession>A0A380SWI4</accession>
<dbReference type="Gene3D" id="3.40.50.720">
    <property type="entry name" value="NAD(P)-binding Rossmann-like Domain"/>
    <property type="match status" value="1"/>
</dbReference>
<name>A0A380SWI4_9PSED</name>
<evidence type="ECO:0000256" key="2">
    <source>
        <dbReference type="ARBA" id="ARBA00023002"/>
    </source>
</evidence>